<protein>
    <recommendedName>
        <fullName evidence="4">Signal-peptide peptidase, presenilin aspartyl protease</fullName>
    </recommendedName>
</protein>
<evidence type="ECO:0000256" key="1">
    <source>
        <dbReference type="SAM" id="Phobius"/>
    </source>
</evidence>
<feature type="transmembrane region" description="Helical" evidence="1">
    <location>
        <begin position="42"/>
        <end position="62"/>
    </location>
</feature>
<evidence type="ECO:0000313" key="2">
    <source>
        <dbReference type="EMBL" id="OGM99239.1"/>
    </source>
</evidence>
<accession>A0A1F8EG03</accession>
<feature type="transmembrane region" description="Helical" evidence="1">
    <location>
        <begin position="170"/>
        <end position="189"/>
    </location>
</feature>
<comment type="caution">
    <text evidence="2">The sequence shown here is derived from an EMBL/GenBank/DDBJ whole genome shotgun (WGS) entry which is preliminary data.</text>
</comment>
<feature type="transmembrane region" description="Helical" evidence="1">
    <location>
        <begin position="12"/>
        <end position="30"/>
    </location>
</feature>
<feature type="transmembrane region" description="Helical" evidence="1">
    <location>
        <begin position="256"/>
        <end position="276"/>
    </location>
</feature>
<gene>
    <name evidence="2" type="ORF">A2649_03810</name>
</gene>
<dbReference type="AlphaFoldDB" id="A0A1F8EG03"/>
<dbReference type="STRING" id="1802661.A2649_03810"/>
<evidence type="ECO:0000313" key="3">
    <source>
        <dbReference type="Proteomes" id="UP000176893"/>
    </source>
</evidence>
<reference evidence="2 3" key="1">
    <citation type="journal article" date="2016" name="Nat. Commun.">
        <title>Thousands of microbial genomes shed light on interconnected biogeochemical processes in an aquifer system.</title>
        <authorList>
            <person name="Anantharaman K."/>
            <person name="Brown C.T."/>
            <person name="Hug L.A."/>
            <person name="Sharon I."/>
            <person name="Castelle C.J."/>
            <person name="Probst A.J."/>
            <person name="Thomas B.C."/>
            <person name="Singh A."/>
            <person name="Wilkins M.J."/>
            <person name="Karaoz U."/>
            <person name="Brodie E.L."/>
            <person name="Williams K.H."/>
            <person name="Hubbard S.S."/>
            <person name="Banfield J.F."/>
        </authorList>
    </citation>
    <scope>NUCLEOTIDE SEQUENCE [LARGE SCALE GENOMIC DNA]</scope>
</reference>
<feature type="transmembrane region" description="Helical" evidence="1">
    <location>
        <begin position="122"/>
        <end position="150"/>
    </location>
</feature>
<feature type="transmembrane region" description="Helical" evidence="1">
    <location>
        <begin position="201"/>
        <end position="223"/>
    </location>
</feature>
<proteinExistence type="predicted"/>
<sequence>MKFKIDLYIKEFILFGTTLLVGIFSAYQIVNSTASTVVPKIKFGWEDAVFLAILAIFFIFFSKYQKVASFSFKLFLVLIVFSGTSVVAGTLSSLPWDFWVTIFIVAIFVLIKNVLVHNVGIILAIAGIGSLLGLAISPGTAIIVMVALSFYDIIAVYVTKHMVSMAKNMIESGAIFGFIIPSQMNGFFFHKREAQNQVAAGGQFMILGSGDIGLPVVLASSVAGYSLDSAIIVAVFSLAGLFITHLIFVNQKERKAMAALPPIATMAIIGYLVAIFL</sequence>
<organism evidence="2 3">
    <name type="scientific">Candidatus Yanofskybacteria bacterium RIFCSPHIGHO2_01_FULL_41_26</name>
    <dbReference type="NCBI Taxonomy" id="1802661"/>
    <lineage>
        <taxon>Bacteria</taxon>
        <taxon>Candidatus Yanofskyibacteriota</taxon>
    </lineage>
</organism>
<feature type="transmembrane region" description="Helical" evidence="1">
    <location>
        <begin position="229"/>
        <end position="249"/>
    </location>
</feature>
<dbReference type="EMBL" id="MGJB01000001">
    <property type="protein sequence ID" value="OGM99239.1"/>
    <property type="molecule type" value="Genomic_DNA"/>
</dbReference>
<dbReference type="Proteomes" id="UP000176893">
    <property type="component" value="Unassembled WGS sequence"/>
</dbReference>
<keyword evidence="1" id="KW-0472">Membrane</keyword>
<evidence type="ECO:0008006" key="4">
    <source>
        <dbReference type="Google" id="ProtNLM"/>
    </source>
</evidence>
<keyword evidence="1" id="KW-1133">Transmembrane helix</keyword>
<name>A0A1F8EG03_9BACT</name>
<keyword evidence="1" id="KW-0812">Transmembrane</keyword>
<dbReference type="Pfam" id="PF06550">
    <property type="entry name" value="SPP"/>
    <property type="match status" value="1"/>
</dbReference>
<dbReference type="InterPro" id="IPR010545">
    <property type="entry name" value="SPP"/>
</dbReference>
<feature type="transmembrane region" description="Helical" evidence="1">
    <location>
        <begin position="98"/>
        <end position="115"/>
    </location>
</feature>
<feature type="transmembrane region" description="Helical" evidence="1">
    <location>
        <begin position="74"/>
        <end position="92"/>
    </location>
</feature>